<dbReference type="Gene3D" id="3.50.50.100">
    <property type="match status" value="1"/>
</dbReference>
<evidence type="ECO:0008006" key="6">
    <source>
        <dbReference type="Google" id="ProtNLM"/>
    </source>
</evidence>
<dbReference type="EMBL" id="LAZR01003461">
    <property type="protein sequence ID" value="KKN18084.1"/>
    <property type="molecule type" value="Genomic_DNA"/>
</dbReference>
<evidence type="ECO:0000256" key="1">
    <source>
        <dbReference type="ARBA" id="ARBA00001974"/>
    </source>
</evidence>
<comment type="caution">
    <text evidence="5">The sequence shown here is derived from an EMBL/GenBank/DDBJ whole genome shotgun (WGS) entry which is preliminary data.</text>
</comment>
<evidence type="ECO:0000313" key="5">
    <source>
        <dbReference type="EMBL" id="KKN18084.1"/>
    </source>
</evidence>
<dbReference type="SUPFAM" id="SSF51905">
    <property type="entry name" value="FAD/NAD(P)-binding domain"/>
    <property type="match status" value="1"/>
</dbReference>
<dbReference type="GO" id="GO:0003955">
    <property type="term" value="F:NAD(P)H dehydrogenase (quinone) activity"/>
    <property type="evidence" value="ECO:0007669"/>
    <property type="project" value="TreeGrafter"/>
</dbReference>
<sequence length="106" mass="12001">MSRITENEKQQIIKQYQSGLGSETIAKNFNRSSTAILKLLKRKGIEFINQEVSRIYPDDRSIVFGDKVVKYDYLILALGAESNMPLIDGLEEAAINFYSLEGIARL</sequence>
<feature type="non-terminal residue" evidence="5">
    <location>
        <position position="106"/>
    </location>
</feature>
<organism evidence="5">
    <name type="scientific">marine sediment metagenome</name>
    <dbReference type="NCBI Taxonomy" id="412755"/>
    <lineage>
        <taxon>unclassified sequences</taxon>
        <taxon>metagenomes</taxon>
        <taxon>ecological metagenomes</taxon>
    </lineage>
</organism>
<protein>
    <recommendedName>
        <fullName evidence="6">FAD/NAD(P)-binding domain-containing protein</fullName>
    </recommendedName>
</protein>
<name>A0A0F9NJL6_9ZZZZ</name>
<keyword evidence="2" id="KW-0285">Flavoprotein</keyword>
<comment type="cofactor">
    <cofactor evidence="1">
        <name>FAD</name>
        <dbReference type="ChEBI" id="CHEBI:57692"/>
    </cofactor>
</comment>
<dbReference type="GO" id="GO:0019646">
    <property type="term" value="P:aerobic electron transport chain"/>
    <property type="evidence" value="ECO:0007669"/>
    <property type="project" value="TreeGrafter"/>
</dbReference>
<keyword evidence="4" id="KW-0560">Oxidoreductase</keyword>
<gene>
    <name evidence="5" type="ORF">LCGC14_0959430</name>
</gene>
<dbReference type="PANTHER" id="PTHR42913">
    <property type="entry name" value="APOPTOSIS-INDUCING FACTOR 1"/>
    <property type="match status" value="1"/>
</dbReference>
<dbReference type="PANTHER" id="PTHR42913:SF3">
    <property type="entry name" value="64 KDA MITOCHONDRIAL NADH DEHYDROGENASE (EUROFUNG)"/>
    <property type="match status" value="1"/>
</dbReference>
<proteinExistence type="predicted"/>
<dbReference type="InterPro" id="IPR051169">
    <property type="entry name" value="NADH-Q_oxidoreductase"/>
</dbReference>
<keyword evidence="3" id="KW-0274">FAD</keyword>
<evidence type="ECO:0000256" key="4">
    <source>
        <dbReference type="ARBA" id="ARBA00023002"/>
    </source>
</evidence>
<evidence type="ECO:0000256" key="3">
    <source>
        <dbReference type="ARBA" id="ARBA00022827"/>
    </source>
</evidence>
<dbReference type="InterPro" id="IPR036188">
    <property type="entry name" value="FAD/NAD-bd_sf"/>
</dbReference>
<reference evidence="5" key="1">
    <citation type="journal article" date="2015" name="Nature">
        <title>Complex archaea that bridge the gap between prokaryotes and eukaryotes.</title>
        <authorList>
            <person name="Spang A."/>
            <person name="Saw J.H."/>
            <person name="Jorgensen S.L."/>
            <person name="Zaremba-Niedzwiedzka K."/>
            <person name="Martijn J."/>
            <person name="Lind A.E."/>
            <person name="van Eijk R."/>
            <person name="Schleper C."/>
            <person name="Guy L."/>
            <person name="Ettema T.J."/>
        </authorList>
    </citation>
    <scope>NUCLEOTIDE SEQUENCE</scope>
</reference>
<dbReference type="AlphaFoldDB" id="A0A0F9NJL6"/>
<evidence type="ECO:0000256" key="2">
    <source>
        <dbReference type="ARBA" id="ARBA00022630"/>
    </source>
</evidence>
<accession>A0A0F9NJL6</accession>